<name>A0A4U6UL63_SETVI</name>
<evidence type="ECO:0000313" key="2">
    <source>
        <dbReference type="EMBL" id="TKW16958.1"/>
    </source>
</evidence>
<keyword evidence="3" id="KW-1185">Reference proteome</keyword>
<evidence type="ECO:0000313" key="3">
    <source>
        <dbReference type="Proteomes" id="UP000298652"/>
    </source>
</evidence>
<proteinExistence type="predicted"/>
<dbReference type="EMBL" id="CM016556">
    <property type="protein sequence ID" value="TKW16958.1"/>
    <property type="molecule type" value="Genomic_DNA"/>
</dbReference>
<reference evidence="2" key="1">
    <citation type="submission" date="2019-03" db="EMBL/GenBank/DDBJ databases">
        <title>WGS assembly of Setaria viridis.</title>
        <authorList>
            <person name="Huang P."/>
            <person name="Jenkins J."/>
            <person name="Grimwood J."/>
            <person name="Barry K."/>
            <person name="Healey A."/>
            <person name="Mamidi S."/>
            <person name="Sreedasyam A."/>
            <person name="Shu S."/>
            <person name="Feldman M."/>
            <person name="Wu J."/>
            <person name="Yu Y."/>
            <person name="Chen C."/>
            <person name="Johnson J."/>
            <person name="Rokhsar D."/>
            <person name="Baxter I."/>
            <person name="Schmutz J."/>
            <person name="Brutnell T."/>
            <person name="Kellogg E."/>
        </authorList>
    </citation>
    <scope>NUCLEOTIDE SEQUENCE [LARGE SCALE GENOMIC DNA]</scope>
</reference>
<dbReference type="AlphaFoldDB" id="A0A4U6UL63"/>
<feature type="region of interest" description="Disordered" evidence="1">
    <location>
        <begin position="128"/>
        <end position="229"/>
    </location>
</feature>
<dbReference type="Proteomes" id="UP000298652">
    <property type="component" value="Chromosome 5"/>
</dbReference>
<sequence>MEETAAWRTYRVACAAARGKDRHNKVVTVRGSGTDVSSSRCPRPSSSTTSRTASASTSPVKAIEWLIRATSIAIDELLSLNCSFALPGAARDDAKVSTSETSKSSVLLLTNAPAHVAPHPGLRACRRSYQEPPGSHHRWPGAGRGGPARARVVGGLGSPRAGGQDPECRALAVRAPTGEASRVGSRWPGGRPGRLCAPAADSGGRREEEREERKRWRETERPVVGWERG</sequence>
<dbReference type="Gramene" id="TKW16958">
    <property type="protein sequence ID" value="TKW16958"/>
    <property type="gene ID" value="SEVIR_5G333200v2"/>
</dbReference>
<gene>
    <name evidence="2" type="ORF">SEVIR_5G333200v2</name>
</gene>
<feature type="compositionally biased region" description="Low complexity" evidence="1">
    <location>
        <begin position="37"/>
        <end position="55"/>
    </location>
</feature>
<feature type="compositionally biased region" description="Basic and acidic residues" evidence="1">
    <location>
        <begin position="203"/>
        <end position="229"/>
    </location>
</feature>
<accession>A0A4U6UL63</accession>
<protein>
    <recommendedName>
        <fullName evidence="4">TCP domain-containing protein</fullName>
    </recommendedName>
</protein>
<evidence type="ECO:0008006" key="4">
    <source>
        <dbReference type="Google" id="ProtNLM"/>
    </source>
</evidence>
<organism evidence="2 3">
    <name type="scientific">Setaria viridis</name>
    <name type="common">Green bristlegrass</name>
    <name type="synonym">Setaria italica subsp. viridis</name>
    <dbReference type="NCBI Taxonomy" id="4556"/>
    <lineage>
        <taxon>Eukaryota</taxon>
        <taxon>Viridiplantae</taxon>
        <taxon>Streptophyta</taxon>
        <taxon>Embryophyta</taxon>
        <taxon>Tracheophyta</taxon>
        <taxon>Spermatophyta</taxon>
        <taxon>Magnoliopsida</taxon>
        <taxon>Liliopsida</taxon>
        <taxon>Poales</taxon>
        <taxon>Poaceae</taxon>
        <taxon>PACMAD clade</taxon>
        <taxon>Panicoideae</taxon>
        <taxon>Panicodae</taxon>
        <taxon>Paniceae</taxon>
        <taxon>Cenchrinae</taxon>
        <taxon>Setaria</taxon>
    </lineage>
</organism>
<evidence type="ECO:0000256" key="1">
    <source>
        <dbReference type="SAM" id="MobiDB-lite"/>
    </source>
</evidence>
<feature type="region of interest" description="Disordered" evidence="1">
    <location>
        <begin position="28"/>
        <end position="55"/>
    </location>
</feature>